<keyword evidence="1" id="KW-1133">Transmembrane helix</keyword>
<dbReference type="PANTHER" id="PTHR23028">
    <property type="entry name" value="ACETYLTRANSFERASE"/>
    <property type="match status" value="1"/>
</dbReference>
<reference evidence="3 4" key="1">
    <citation type="journal article" date="2025" name="Microbiol. Resour. Announc.">
        <title>Draft genome sequences for Neonectria magnoliae and Neonectria punicea, canker pathogens of Liriodendron tulipifera and Acer saccharum in West Virginia.</title>
        <authorList>
            <person name="Petronek H.M."/>
            <person name="Kasson M.T."/>
            <person name="Metheny A.M."/>
            <person name="Stauder C.M."/>
            <person name="Lovett B."/>
            <person name="Lynch S.C."/>
            <person name="Garnas J.R."/>
            <person name="Kasson L.R."/>
            <person name="Stajich J.E."/>
        </authorList>
    </citation>
    <scope>NUCLEOTIDE SEQUENCE [LARGE SCALE GENOMIC DNA]</scope>
    <source>
        <strain evidence="3 4">NRRL 64653</strain>
    </source>
</reference>
<proteinExistence type="predicted"/>
<feature type="transmembrane region" description="Helical" evidence="1">
    <location>
        <begin position="151"/>
        <end position="170"/>
    </location>
</feature>
<dbReference type="InterPro" id="IPR002656">
    <property type="entry name" value="Acyl_transf_3_dom"/>
</dbReference>
<dbReference type="Pfam" id="PF01757">
    <property type="entry name" value="Acyl_transf_3"/>
    <property type="match status" value="1"/>
</dbReference>
<feature type="transmembrane region" description="Helical" evidence="1">
    <location>
        <begin position="110"/>
        <end position="131"/>
    </location>
</feature>
<feature type="domain" description="Acyltransferase 3" evidence="2">
    <location>
        <begin position="105"/>
        <end position="296"/>
    </location>
</feature>
<dbReference type="InterPro" id="IPR050879">
    <property type="entry name" value="Acyltransferase_3"/>
</dbReference>
<comment type="caution">
    <text evidence="3">The sequence shown here is derived from an EMBL/GenBank/DDBJ whole genome shotgun (WGS) entry which is preliminary data.</text>
</comment>
<evidence type="ECO:0000313" key="3">
    <source>
        <dbReference type="EMBL" id="KAK7413267.1"/>
    </source>
</evidence>
<keyword evidence="4" id="KW-1185">Reference proteome</keyword>
<sequence length="322" mass="37003">MNVSIPRQPLNKDKDIGLADKSLEENIGILEKRPLPSLDGAGSIFDRHPPSDVSKWARHISSSPMAFIHSFLSRPFLIRLALFLVPSYLQGRNVHPQSSKLSPTAYLDGMRGLAALFVFFCHYTYTAFDVGFAWGGNNSNYDILKIPILRLWYQGPVSVTVFFLISGYALSYRPLRLIRSQNGQELLNTLSSSVFRRLIRLYVPTAIATFLVVCCVRLGVYEHTREFAADRTYFRFVMESHPVRSENPWDQWTDYYWTMLRMIHVFGWDRPFAHNCMYPQFSFVPGLVILIIFKFITLTFGLFLLNTGALFTSFLSCLPLRV</sequence>
<evidence type="ECO:0000313" key="4">
    <source>
        <dbReference type="Proteomes" id="UP001498476"/>
    </source>
</evidence>
<accession>A0ABR1GX72</accession>
<keyword evidence="1" id="KW-0472">Membrane</keyword>
<feature type="transmembrane region" description="Helical" evidence="1">
    <location>
        <begin position="283"/>
        <end position="305"/>
    </location>
</feature>
<feature type="transmembrane region" description="Helical" evidence="1">
    <location>
        <begin position="201"/>
        <end position="220"/>
    </location>
</feature>
<dbReference type="EMBL" id="JAZAVJ010000134">
    <property type="protein sequence ID" value="KAK7413267.1"/>
    <property type="molecule type" value="Genomic_DNA"/>
</dbReference>
<organism evidence="3 4">
    <name type="scientific">Neonectria punicea</name>
    <dbReference type="NCBI Taxonomy" id="979145"/>
    <lineage>
        <taxon>Eukaryota</taxon>
        <taxon>Fungi</taxon>
        <taxon>Dikarya</taxon>
        <taxon>Ascomycota</taxon>
        <taxon>Pezizomycotina</taxon>
        <taxon>Sordariomycetes</taxon>
        <taxon>Hypocreomycetidae</taxon>
        <taxon>Hypocreales</taxon>
        <taxon>Nectriaceae</taxon>
        <taxon>Neonectria</taxon>
    </lineage>
</organism>
<keyword evidence="1" id="KW-0812">Transmembrane</keyword>
<gene>
    <name evidence="3" type="ORF">QQX98_007855</name>
</gene>
<evidence type="ECO:0000259" key="2">
    <source>
        <dbReference type="Pfam" id="PF01757"/>
    </source>
</evidence>
<dbReference type="PANTHER" id="PTHR23028:SF134">
    <property type="entry name" value="PUTATIVE (AFU_ORTHOLOGUE AFUA_4G08520)-RELATED"/>
    <property type="match status" value="1"/>
</dbReference>
<dbReference type="Proteomes" id="UP001498476">
    <property type="component" value="Unassembled WGS sequence"/>
</dbReference>
<protein>
    <recommendedName>
        <fullName evidence="2">Acyltransferase 3 domain-containing protein</fullName>
    </recommendedName>
</protein>
<evidence type="ECO:0000256" key="1">
    <source>
        <dbReference type="SAM" id="Phobius"/>
    </source>
</evidence>
<name>A0ABR1GX72_9HYPO</name>